<dbReference type="GO" id="GO:0005886">
    <property type="term" value="C:plasma membrane"/>
    <property type="evidence" value="ECO:0007669"/>
    <property type="project" value="UniProtKB-SubCell"/>
</dbReference>
<evidence type="ECO:0000313" key="7">
    <source>
        <dbReference type="EMBL" id="MBI6872551.1"/>
    </source>
</evidence>
<comment type="similarity">
    <text evidence="2 6">Belongs to the 4-toluene sulfonate uptake permease (TSUP) (TC 2.A.102) family.</text>
</comment>
<dbReference type="Proteomes" id="UP000622687">
    <property type="component" value="Unassembled WGS sequence"/>
</dbReference>
<dbReference type="AlphaFoldDB" id="A0A934M600"/>
<feature type="transmembrane region" description="Helical" evidence="6">
    <location>
        <begin position="39"/>
        <end position="62"/>
    </location>
</feature>
<dbReference type="Pfam" id="PF01925">
    <property type="entry name" value="TauE"/>
    <property type="match status" value="1"/>
</dbReference>
<accession>A0A934M600</accession>
<dbReference type="EMBL" id="JAEEGB010000007">
    <property type="protein sequence ID" value="MBI6872551.1"/>
    <property type="molecule type" value="Genomic_DNA"/>
</dbReference>
<keyword evidence="3 6" id="KW-0812">Transmembrane</keyword>
<gene>
    <name evidence="7" type="ORF">I6U51_07475</name>
</gene>
<evidence type="ECO:0000256" key="4">
    <source>
        <dbReference type="ARBA" id="ARBA00022989"/>
    </source>
</evidence>
<evidence type="ECO:0000313" key="8">
    <source>
        <dbReference type="Proteomes" id="UP000622687"/>
    </source>
</evidence>
<dbReference type="PANTHER" id="PTHR43701">
    <property type="entry name" value="MEMBRANE TRANSPORTER PROTEIN MJ0441-RELATED"/>
    <property type="match status" value="1"/>
</dbReference>
<organism evidence="7 8">
    <name type="scientific">Clostridium aciditolerans</name>
    <dbReference type="NCBI Taxonomy" id="339861"/>
    <lineage>
        <taxon>Bacteria</taxon>
        <taxon>Bacillati</taxon>
        <taxon>Bacillota</taxon>
        <taxon>Clostridia</taxon>
        <taxon>Eubacteriales</taxon>
        <taxon>Clostridiaceae</taxon>
        <taxon>Clostridium</taxon>
    </lineage>
</organism>
<keyword evidence="5 6" id="KW-0472">Membrane</keyword>
<dbReference type="PANTHER" id="PTHR43701:SF2">
    <property type="entry name" value="MEMBRANE TRANSPORTER PROTEIN YJNA-RELATED"/>
    <property type="match status" value="1"/>
</dbReference>
<feature type="transmembrane region" description="Helical" evidence="6">
    <location>
        <begin position="102"/>
        <end position="124"/>
    </location>
</feature>
<proteinExistence type="inferred from homology"/>
<evidence type="ECO:0000256" key="2">
    <source>
        <dbReference type="ARBA" id="ARBA00009142"/>
    </source>
</evidence>
<name>A0A934M600_9CLOT</name>
<feature type="transmembrane region" description="Helical" evidence="6">
    <location>
        <begin position="238"/>
        <end position="255"/>
    </location>
</feature>
<evidence type="ECO:0000256" key="3">
    <source>
        <dbReference type="ARBA" id="ARBA00022692"/>
    </source>
</evidence>
<feature type="transmembrane region" description="Helical" evidence="6">
    <location>
        <begin position="7"/>
        <end position="27"/>
    </location>
</feature>
<evidence type="ECO:0000256" key="5">
    <source>
        <dbReference type="ARBA" id="ARBA00023136"/>
    </source>
</evidence>
<dbReference type="InterPro" id="IPR051598">
    <property type="entry name" value="TSUP/Inactive_protease-like"/>
</dbReference>
<protein>
    <recommendedName>
        <fullName evidence="6">Probable membrane transporter protein</fullName>
    </recommendedName>
</protein>
<keyword evidence="6" id="KW-1003">Cell membrane</keyword>
<feature type="transmembrane region" description="Helical" evidence="6">
    <location>
        <begin position="74"/>
        <end position="96"/>
    </location>
</feature>
<comment type="caution">
    <text evidence="7">The sequence shown here is derived from an EMBL/GenBank/DDBJ whole genome shotgun (WGS) entry which is preliminary data.</text>
</comment>
<reference evidence="7" key="1">
    <citation type="submission" date="2020-12" db="EMBL/GenBank/DDBJ databases">
        <title>Clostridium thailandense sp. nov., a novel acetogenic bacterium isolated from peat land soil in Thailand.</title>
        <authorList>
            <person name="Chaikitkaew S."/>
            <person name="Birkeland N.K."/>
        </authorList>
    </citation>
    <scope>NUCLEOTIDE SEQUENCE</scope>
    <source>
        <strain evidence="7">DSM 17425</strain>
    </source>
</reference>
<keyword evidence="4 6" id="KW-1133">Transmembrane helix</keyword>
<keyword evidence="8" id="KW-1185">Reference proteome</keyword>
<dbReference type="InterPro" id="IPR002781">
    <property type="entry name" value="TM_pro_TauE-like"/>
</dbReference>
<feature type="transmembrane region" description="Helical" evidence="6">
    <location>
        <begin position="208"/>
        <end position="226"/>
    </location>
</feature>
<evidence type="ECO:0000256" key="6">
    <source>
        <dbReference type="RuleBase" id="RU363041"/>
    </source>
</evidence>
<feature type="transmembrane region" description="Helical" evidence="6">
    <location>
        <begin position="136"/>
        <end position="169"/>
    </location>
</feature>
<evidence type="ECO:0000256" key="1">
    <source>
        <dbReference type="ARBA" id="ARBA00004141"/>
    </source>
</evidence>
<comment type="subcellular location">
    <subcellularLocation>
        <location evidence="6">Cell membrane</location>
        <topology evidence="6">Multi-pass membrane protein</topology>
    </subcellularLocation>
    <subcellularLocation>
        <location evidence="1">Membrane</location>
        <topology evidence="1">Multi-pass membrane protein</topology>
    </subcellularLocation>
</comment>
<dbReference type="RefSeq" id="WP_211142054.1">
    <property type="nucleotide sequence ID" value="NZ_JAEEGB010000007.1"/>
</dbReference>
<sequence length="263" mass="28829">MTIIYFLIALIATTVGSMVGLGGGVIIKPLLDFLGQYNVSTISVLSSATVFAMSVVSIIKQIRYKFKIDVKRTVLIGTGSVIGGVLGDSIMHIILNATNEEYVALFQNIILALLIIFVYVYMNNMDKYKSYRIKNLFYCMIIGLFLGFLGSFLSVGGGPINVCILIIFFSMDTKEAAVNSIITILFSQGAKLIKIITTIGLYSYNLNILPYMIAGGVIGGICGTKLNKTLSSNMILRVFNVLLLFLILLNIYNIVKIEKILIS</sequence>